<accession>A0A1D7TJA1</accession>
<dbReference type="PATRIC" id="fig|1193502.14.peg.1331"/>
<evidence type="ECO:0000313" key="7">
    <source>
        <dbReference type="EMBL" id="AOO65089.1"/>
    </source>
</evidence>
<evidence type="ECO:0000256" key="4">
    <source>
        <dbReference type="PIRSR" id="PIRSR000171-1"/>
    </source>
</evidence>
<organism evidence="7 8">
    <name type="scientific">Sulfurospirillum halorespirans DSM 13726</name>
    <dbReference type="NCBI Taxonomy" id="1193502"/>
    <lineage>
        <taxon>Bacteria</taxon>
        <taxon>Pseudomonadati</taxon>
        <taxon>Campylobacterota</taxon>
        <taxon>Epsilonproteobacteria</taxon>
        <taxon>Campylobacterales</taxon>
        <taxon>Sulfurospirillaceae</taxon>
        <taxon>Sulfurospirillum</taxon>
    </lineage>
</organism>
<evidence type="ECO:0000256" key="3">
    <source>
        <dbReference type="ARBA" id="ARBA00023002"/>
    </source>
</evidence>
<dbReference type="Pfam" id="PF00890">
    <property type="entry name" value="FAD_binding_2"/>
    <property type="match status" value="1"/>
</dbReference>
<dbReference type="PANTHER" id="PTHR11632:SF51">
    <property type="entry name" value="SUCCINATE DEHYDROGENASE [UBIQUINONE] FLAVOPROTEIN SUBUNIT, MITOCHONDRIAL"/>
    <property type="match status" value="1"/>
</dbReference>
<evidence type="ECO:0000259" key="6">
    <source>
        <dbReference type="Pfam" id="PF02910"/>
    </source>
</evidence>
<reference evidence="8" key="1">
    <citation type="submission" date="2016-08" db="EMBL/GenBank/DDBJ databases">
        <title>Complete genome sequence of the organohalide-respiring Epsilonproteobacterium Sulfurospirillum halorespirans.</title>
        <authorList>
            <person name="Goris T."/>
            <person name="Zimmermann J."/>
            <person name="Schenz B."/>
            <person name="Lemos M."/>
            <person name="Hackermueller J."/>
            <person name="Diekert G."/>
        </authorList>
    </citation>
    <scope>NUCLEOTIDE SEQUENCE [LARGE SCALE GENOMIC DNA]</scope>
    <source>
        <strain>DSM 13726</strain>
        <strain evidence="8">PCE-M2</strain>
    </source>
</reference>
<sequence>MTYDVLIIGSGIAGLMAAIEAKSETNSVAIITKSNIFKSNSSVASGGINAVLDEKDEVEIQKHIDDTMKSSKDLGDKKAISYLCHQAPLIMKKLVEYGVAFDRDVNGKILQRSFGGGSSKRTCFVGDSTGSAITQALIKKAKLVGVDFLVNHFVMDITKIDEYISGVVTLKKLDSTVVVYPTKAVVFAGGGYAGIYRGFSTNAQDCTGDLLSVALRAGMSLKDMEFVQFHPTGFAKTSYLVSEAARGEGGYLVNADGERFVNELGTRDVLARAIFEQMRSGKKVYLDMRHISKEILETRVPSLYKNAYNQVGIDLSTELLEIKPVAHYSMGGIASTMTSSEVKGLFICGESAALGVHGANRLGGNSLLEGAVFGELAGKKAKEYAFNKEFLPIDYNVVIRNMDLVQRIFDGDCSKNFNAMRISVGKIMFDKAGIFRNESSLQEAFDYMKYLRLESNTLHCIDKSKHNNVELISILELRNALELSEAIILSAMQRAESRGAHFREDFAFTCKEGNRHVFIKELQKGFFKVHYEEGGLTKWLKKILT</sequence>
<dbReference type="Gene3D" id="3.90.700.10">
    <property type="entry name" value="Succinate dehydrogenase/fumarate reductase flavoprotein, catalytic domain"/>
    <property type="match status" value="1"/>
</dbReference>
<evidence type="ECO:0000313" key="8">
    <source>
        <dbReference type="Proteomes" id="UP000094609"/>
    </source>
</evidence>
<dbReference type="PIRSF" id="PIRSF000171">
    <property type="entry name" value="SDHA_APRA_LASPO"/>
    <property type="match status" value="1"/>
</dbReference>
<feature type="domain" description="FAD-dependent oxidoreductase 2 FAD-binding" evidence="5">
    <location>
        <begin position="4"/>
        <end position="367"/>
    </location>
</feature>
<name>A0A1D7TJA1_9BACT</name>
<dbReference type="AlphaFoldDB" id="A0A1D7TJA1"/>
<feature type="active site" description="Proton acceptor" evidence="4">
    <location>
        <position position="267"/>
    </location>
</feature>
<evidence type="ECO:0000256" key="1">
    <source>
        <dbReference type="ARBA" id="ARBA00001974"/>
    </source>
</evidence>
<dbReference type="GO" id="GO:0005886">
    <property type="term" value="C:plasma membrane"/>
    <property type="evidence" value="ECO:0007669"/>
    <property type="project" value="TreeGrafter"/>
</dbReference>
<dbReference type="Pfam" id="PF02910">
    <property type="entry name" value="Succ_DH_flav_C"/>
    <property type="match status" value="1"/>
</dbReference>
<dbReference type="SUPFAM" id="SSF46977">
    <property type="entry name" value="Succinate dehydrogenase/fumarate reductase flavoprotein C-terminal domain"/>
    <property type="match status" value="1"/>
</dbReference>
<dbReference type="STRING" id="1193502.SHALO_1311"/>
<dbReference type="InterPro" id="IPR003953">
    <property type="entry name" value="FAD-dep_OxRdtase_2_FAD-bd"/>
</dbReference>
<keyword evidence="3" id="KW-0560">Oxidoreductase</keyword>
<protein>
    <submittedName>
        <fullName evidence="7">Succinate dehydrogenase flavoprotein subunit-like protein</fullName>
    </submittedName>
</protein>
<dbReference type="PANTHER" id="PTHR11632">
    <property type="entry name" value="SUCCINATE DEHYDROGENASE 2 FLAVOPROTEIN SUBUNIT"/>
    <property type="match status" value="1"/>
</dbReference>
<dbReference type="SUPFAM" id="SSF51905">
    <property type="entry name" value="FAD/NAD(P)-binding domain"/>
    <property type="match status" value="1"/>
</dbReference>
<keyword evidence="2" id="KW-0285">Flavoprotein</keyword>
<comment type="cofactor">
    <cofactor evidence="1">
        <name>FAD</name>
        <dbReference type="ChEBI" id="CHEBI:57692"/>
    </cofactor>
</comment>
<feature type="domain" description="Fumarate reductase/succinate dehydrogenase flavoprotein-like C-terminal" evidence="6">
    <location>
        <begin position="424"/>
        <end position="507"/>
    </location>
</feature>
<evidence type="ECO:0000259" key="5">
    <source>
        <dbReference type="Pfam" id="PF00890"/>
    </source>
</evidence>
<dbReference type="SUPFAM" id="SSF56425">
    <property type="entry name" value="Succinate dehydrogenase/fumarate reductase flavoprotein, catalytic domain"/>
    <property type="match status" value="1"/>
</dbReference>
<dbReference type="Gene3D" id="3.50.50.60">
    <property type="entry name" value="FAD/NAD(P)-binding domain"/>
    <property type="match status" value="1"/>
</dbReference>
<dbReference type="InterPro" id="IPR030664">
    <property type="entry name" value="SdhA/FrdA/AprA"/>
</dbReference>
<dbReference type="Proteomes" id="UP000094609">
    <property type="component" value="Chromosome"/>
</dbReference>
<gene>
    <name evidence="7" type="ORF">SHALO_1311</name>
</gene>
<dbReference type="KEGG" id="shal:SHALO_1311"/>
<dbReference type="GO" id="GO:0009061">
    <property type="term" value="P:anaerobic respiration"/>
    <property type="evidence" value="ECO:0007669"/>
    <property type="project" value="TreeGrafter"/>
</dbReference>
<dbReference type="InterPro" id="IPR015939">
    <property type="entry name" value="Fum_Rdtase/Succ_DH_flav-like_C"/>
</dbReference>
<dbReference type="RefSeq" id="WP_069477901.1">
    <property type="nucleotide sequence ID" value="NZ_CP017111.1"/>
</dbReference>
<proteinExistence type="predicted"/>
<keyword evidence="8" id="KW-1185">Reference proteome</keyword>
<dbReference type="InterPro" id="IPR036188">
    <property type="entry name" value="FAD/NAD-bd_sf"/>
</dbReference>
<dbReference type="GO" id="GO:0000104">
    <property type="term" value="F:succinate dehydrogenase activity"/>
    <property type="evidence" value="ECO:0007669"/>
    <property type="project" value="TreeGrafter"/>
</dbReference>
<dbReference type="InterPro" id="IPR037099">
    <property type="entry name" value="Fum_R/Succ_DH_flav-like_C_sf"/>
</dbReference>
<dbReference type="EMBL" id="CP017111">
    <property type="protein sequence ID" value="AOO65089.1"/>
    <property type="molecule type" value="Genomic_DNA"/>
</dbReference>
<dbReference type="Gene3D" id="1.20.58.100">
    <property type="entry name" value="Fumarate reductase/succinate dehydrogenase flavoprotein-like, C-terminal domain"/>
    <property type="match status" value="1"/>
</dbReference>
<dbReference type="GO" id="GO:0050660">
    <property type="term" value="F:flavin adenine dinucleotide binding"/>
    <property type="evidence" value="ECO:0007669"/>
    <property type="project" value="TreeGrafter"/>
</dbReference>
<dbReference type="InterPro" id="IPR027477">
    <property type="entry name" value="Succ_DH/fumarate_Rdtase_cat_sf"/>
</dbReference>
<dbReference type="GO" id="GO:0009055">
    <property type="term" value="F:electron transfer activity"/>
    <property type="evidence" value="ECO:0007669"/>
    <property type="project" value="TreeGrafter"/>
</dbReference>
<evidence type="ECO:0000256" key="2">
    <source>
        <dbReference type="ARBA" id="ARBA00022630"/>
    </source>
</evidence>